<dbReference type="EMBL" id="CAKKNE010000005">
    <property type="protein sequence ID" value="CAH0377809.1"/>
    <property type="molecule type" value="Genomic_DNA"/>
</dbReference>
<dbReference type="PROSITE" id="PS50053">
    <property type="entry name" value="UBIQUITIN_2"/>
    <property type="match status" value="1"/>
</dbReference>
<protein>
    <recommendedName>
        <fullName evidence="7">Ubiquitin-like domain-containing protein</fullName>
    </recommendedName>
</protein>
<dbReference type="InterPro" id="IPR041677">
    <property type="entry name" value="DNA2/NAM7_AAA_11"/>
</dbReference>
<feature type="domain" description="Ubiquitin-like" evidence="7">
    <location>
        <begin position="787"/>
        <end position="840"/>
    </location>
</feature>
<dbReference type="InterPro" id="IPR050534">
    <property type="entry name" value="Coronavir_polyprotein_1ab"/>
</dbReference>
<keyword evidence="5" id="KW-0067">ATP-binding</keyword>
<comment type="similarity">
    <text evidence="1">Belongs to the DNA2/NAM7 helicase family.</text>
</comment>
<dbReference type="InterPro" id="IPR036867">
    <property type="entry name" value="R3H_dom_sf"/>
</dbReference>
<proteinExistence type="inferred from homology"/>
<dbReference type="InterPro" id="IPR029071">
    <property type="entry name" value="Ubiquitin-like_domsf"/>
</dbReference>
<dbReference type="InterPro" id="IPR041679">
    <property type="entry name" value="DNA2/NAM7-like_C"/>
</dbReference>
<sequence length="1040" mass="109786">MMDSSHELPGAAPLLDALGAETAAPLLALAAATERVGEVRLPATLSAQQRHAVHVFCEGVGLQSTSAGAGDDRQVSCRDVAFDGAAWARSTLRALEAERDAEASELDVALQTLTANECAARGITVLGLRAADVDVGGPGGRTRLRLAHANGLMLPAHRLGVRSEVTVRGKHGARVEGVVSRVTQDMIDVLTDADDEAVAAVGVKGLRVDARPNAATLGCLRRACAAVATLTAENELCAQLLGRAPPATRLGDEPRWLNAALDASQRDAVRRALAAPPLLLIHGPPGTGKTTTLVEIVCQAASLGQRVLCCGASNQSVDNLLERVADVVESKAWRKRQGRKSRPVQLLRLGHPARLSPIVLRHAVERRLRDADGADVVEDARNEARDLARRAATDKAARRDVRAVRAEVRRREGELLTRLVGATRVVFATNAGAARREICEERFDLVVVDEAAQALEASCWIPLLKGDRAILAGDHKQLPPTVKCDGIEAELLGRTLFERLMEDKRPGCKERRSVLLTTQYRMHGDICEWASAASYGGLLEAAPVCVRRDLYEDYLANDEDRLAVMVHVDTCGLGLDDDSSGTEEHGAHSVGNEGEARVVVKHVELLLKRGMAPGHICVVAPYHAQVTLLRTMLPADVDCKTVDGYQGGERDAVVLSLTRSNPHRVVGFLADERRLNVAVTRARRHVCVVGDSDTVRASPFIAALLDHVANVGDYVSAAEYLPAAATVVAAPVAAPIEAAPEPTPAAPPAAPEPPTPEAAAPAVEDEAPAESPPATAAAPLPPASGELRVAFAGATVFVPFAPAWTVGELKVAIEEATGVEIPRQKLVGAGKFVDDSMALAAAAPRLASGAKLILMAIPRPEDAVAPPPPPKGKNAQKKARRKARAAAAAAPVAAPAPAAPKTFGSGASGEAARQLAGANALLQKLAQDRAARAAARPAPAPKLAPRPPAKKKKAPKTKPPPADDDLGLDDDALLDAAIKANAKEKKREPEYKRWIDADGNIKGNTLHSRQAERDRAALLAKLEKKKAGAAREKKKQPTKK</sequence>
<dbReference type="Gene3D" id="2.40.30.270">
    <property type="match status" value="1"/>
</dbReference>
<dbReference type="SMART" id="SM00382">
    <property type="entry name" value="AAA"/>
    <property type="match status" value="1"/>
</dbReference>
<dbReference type="CDD" id="cd17039">
    <property type="entry name" value="Ubl_ubiquitin_like"/>
    <property type="match status" value="1"/>
</dbReference>
<evidence type="ECO:0000256" key="3">
    <source>
        <dbReference type="ARBA" id="ARBA00022801"/>
    </source>
</evidence>
<dbReference type="InterPro" id="IPR027417">
    <property type="entry name" value="P-loop_NTPase"/>
</dbReference>
<dbReference type="Pfam" id="PF13086">
    <property type="entry name" value="AAA_11"/>
    <property type="match status" value="1"/>
</dbReference>
<evidence type="ECO:0000256" key="6">
    <source>
        <dbReference type="SAM" id="MobiDB-lite"/>
    </source>
</evidence>
<evidence type="ECO:0000256" key="1">
    <source>
        <dbReference type="ARBA" id="ARBA00007913"/>
    </source>
</evidence>
<dbReference type="GO" id="GO:0005524">
    <property type="term" value="F:ATP binding"/>
    <property type="evidence" value="ECO:0007669"/>
    <property type="project" value="UniProtKB-KW"/>
</dbReference>
<keyword evidence="2" id="KW-0547">Nucleotide-binding</keyword>
<evidence type="ECO:0000256" key="2">
    <source>
        <dbReference type="ARBA" id="ARBA00022741"/>
    </source>
</evidence>
<keyword evidence="4" id="KW-0347">Helicase</keyword>
<dbReference type="SUPFAM" id="SSF52540">
    <property type="entry name" value="P-loop containing nucleoside triphosphate hydrolases"/>
    <property type="match status" value="1"/>
</dbReference>
<evidence type="ECO:0000259" key="7">
    <source>
        <dbReference type="PROSITE" id="PS50053"/>
    </source>
</evidence>
<dbReference type="SUPFAM" id="SSF54236">
    <property type="entry name" value="Ubiquitin-like"/>
    <property type="match status" value="1"/>
</dbReference>
<keyword evidence="3" id="KW-0378">Hydrolase</keyword>
<dbReference type="InterPro" id="IPR000626">
    <property type="entry name" value="Ubiquitin-like_dom"/>
</dbReference>
<evidence type="ECO:0000313" key="9">
    <source>
        <dbReference type="Proteomes" id="UP000789595"/>
    </source>
</evidence>
<accession>A0A8J2X217</accession>
<evidence type="ECO:0000256" key="5">
    <source>
        <dbReference type="ARBA" id="ARBA00022840"/>
    </source>
</evidence>
<feature type="compositionally biased region" description="Low complexity" evidence="6">
    <location>
        <begin position="885"/>
        <end position="901"/>
    </location>
</feature>
<evidence type="ECO:0000313" key="8">
    <source>
        <dbReference type="EMBL" id="CAH0377809.1"/>
    </source>
</evidence>
<dbReference type="Proteomes" id="UP000789595">
    <property type="component" value="Unassembled WGS sequence"/>
</dbReference>
<dbReference type="GO" id="GO:0043139">
    <property type="term" value="F:5'-3' DNA helicase activity"/>
    <property type="evidence" value="ECO:0007669"/>
    <property type="project" value="TreeGrafter"/>
</dbReference>
<gene>
    <name evidence="8" type="ORF">PECAL_5P23290</name>
</gene>
<dbReference type="Gene3D" id="3.40.50.300">
    <property type="entry name" value="P-loop containing nucleotide triphosphate hydrolases"/>
    <property type="match status" value="2"/>
</dbReference>
<keyword evidence="9" id="KW-1185">Reference proteome</keyword>
<dbReference type="OrthoDB" id="6513042at2759"/>
<feature type="compositionally biased region" description="Pro residues" evidence="6">
    <location>
        <begin position="938"/>
        <end position="947"/>
    </location>
</feature>
<dbReference type="GO" id="GO:0016787">
    <property type="term" value="F:hydrolase activity"/>
    <property type="evidence" value="ECO:0007669"/>
    <property type="project" value="UniProtKB-KW"/>
</dbReference>
<feature type="compositionally biased region" description="Basic residues" evidence="6">
    <location>
        <begin position="874"/>
        <end position="884"/>
    </location>
</feature>
<dbReference type="CDD" id="cd18808">
    <property type="entry name" value="SF1_C_Upf1"/>
    <property type="match status" value="1"/>
</dbReference>
<feature type="region of interest" description="Disordered" evidence="6">
    <location>
        <begin position="739"/>
        <end position="780"/>
    </location>
</feature>
<dbReference type="Gene3D" id="3.30.1370.50">
    <property type="entry name" value="R3H-like domain"/>
    <property type="match status" value="1"/>
</dbReference>
<dbReference type="InterPro" id="IPR003593">
    <property type="entry name" value="AAA+_ATPase"/>
</dbReference>
<reference evidence="8" key="1">
    <citation type="submission" date="2021-11" db="EMBL/GenBank/DDBJ databases">
        <authorList>
            <consortium name="Genoscope - CEA"/>
            <person name="William W."/>
        </authorList>
    </citation>
    <scope>NUCLEOTIDE SEQUENCE</scope>
</reference>
<evidence type="ECO:0000256" key="4">
    <source>
        <dbReference type="ARBA" id="ARBA00022806"/>
    </source>
</evidence>
<dbReference type="PANTHER" id="PTHR43788">
    <property type="entry name" value="DNA2/NAM7 HELICASE FAMILY MEMBER"/>
    <property type="match status" value="1"/>
</dbReference>
<organism evidence="8 9">
    <name type="scientific">Pelagomonas calceolata</name>
    <dbReference type="NCBI Taxonomy" id="35677"/>
    <lineage>
        <taxon>Eukaryota</taxon>
        <taxon>Sar</taxon>
        <taxon>Stramenopiles</taxon>
        <taxon>Ochrophyta</taxon>
        <taxon>Pelagophyceae</taxon>
        <taxon>Pelagomonadales</taxon>
        <taxon>Pelagomonadaceae</taxon>
        <taxon>Pelagomonas</taxon>
    </lineage>
</organism>
<dbReference type="AlphaFoldDB" id="A0A8J2X217"/>
<dbReference type="Pfam" id="PF13087">
    <property type="entry name" value="AAA_12"/>
    <property type="match status" value="1"/>
</dbReference>
<name>A0A8J2X217_9STRA</name>
<feature type="region of interest" description="Disordered" evidence="6">
    <location>
        <begin position="927"/>
        <end position="970"/>
    </location>
</feature>
<comment type="caution">
    <text evidence="8">The sequence shown here is derived from an EMBL/GenBank/DDBJ whole genome shotgun (WGS) entry which is preliminary data.</text>
</comment>
<dbReference type="Gene3D" id="3.10.20.90">
    <property type="entry name" value="Phosphatidylinositol 3-kinase Catalytic Subunit, Chain A, domain 1"/>
    <property type="match status" value="1"/>
</dbReference>
<dbReference type="PANTHER" id="PTHR43788:SF8">
    <property type="entry name" value="DNA-BINDING PROTEIN SMUBP-2"/>
    <property type="match status" value="1"/>
</dbReference>
<feature type="compositionally biased region" description="Pro residues" evidence="6">
    <location>
        <begin position="741"/>
        <end position="756"/>
    </location>
</feature>
<dbReference type="InterPro" id="IPR047187">
    <property type="entry name" value="SF1_C_Upf1"/>
</dbReference>
<dbReference type="GO" id="GO:0003676">
    <property type="term" value="F:nucleic acid binding"/>
    <property type="evidence" value="ECO:0007669"/>
    <property type="project" value="InterPro"/>
</dbReference>
<feature type="region of interest" description="Disordered" evidence="6">
    <location>
        <begin position="860"/>
        <end position="907"/>
    </location>
</feature>